<organism evidence="5 6">
    <name type="scientific">Tetrahymena thermophila (strain SB210)</name>
    <dbReference type="NCBI Taxonomy" id="312017"/>
    <lineage>
        <taxon>Eukaryota</taxon>
        <taxon>Sar</taxon>
        <taxon>Alveolata</taxon>
        <taxon>Ciliophora</taxon>
        <taxon>Intramacronucleata</taxon>
        <taxon>Oligohymenophorea</taxon>
        <taxon>Hymenostomatida</taxon>
        <taxon>Tetrahymenina</taxon>
        <taxon>Tetrahymenidae</taxon>
        <taxon>Tetrahymena</taxon>
    </lineage>
</organism>
<name>Q23QF9_TETTS</name>
<dbReference type="InterPro" id="IPR002088">
    <property type="entry name" value="Prenyl_trans_a"/>
</dbReference>
<dbReference type="CDD" id="cd00180">
    <property type="entry name" value="PKc"/>
    <property type="match status" value="1"/>
</dbReference>
<dbReference type="PANTHER" id="PTHR12558:SF13">
    <property type="entry name" value="CELL DIVISION CYCLE PROTEIN 27 HOMOLOG"/>
    <property type="match status" value="1"/>
</dbReference>
<dbReference type="HOGENOM" id="CLU_020511_0_0_1"/>
<feature type="repeat" description="TPR" evidence="3">
    <location>
        <begin position="648"/>
        <end position="681"/>
    </location>
</feature>
<evidence type="ECO:0000256" key="3">
    <source>
        <dbReference type="PROSITE-ProRule" id="PRU00339"/>
    </source>
</evidence>
<evidence type="ECO:0000313" key="5">
    <source>
        <dbReference type="EMBL" id="EAR98929.1"/>
    </source>
</evidence>
<dbReference type="PANTHER" id="PTHR12558">
    <property type="entry name" value="CELL DIVISION CYCLE 16,23,27"/>
    <property type="match status" value="1"/>
</dbReference>
<dbReference type="InParanoid" id="Q23QF9"/>
<dbReference type="eggNOG" id="KOG4626">
    <property type="taxonomic scope" value="Eukaryota"/>
</dbReference>
<dbReference type="GO" id="GO:0004672">
    <property type="term" value="F:protein kinase activity"/>
    <property type="evidence" value="ECO:0007669"/>
    <property type="project" value="InterPro"/>
</dbReference>
<dbReference type="PROSITE" id="PS50293">
    <property type="entry name" value="TPR_REGION"/>
    <property type="match status" value="1"/>
</dbReference>
<evidence type="ECO:0000313" key="6">
    <source>
        <dbReference type="Proteomes" id="UP000009168"/>
    </source>
</evidence>
<evidence type="ECO:0000259" key="4">
    <source>
        <dbReference type="PROSITE" id="PS50011"/>
    </source>
</evidence>
<dbReference type="AlphaFoldDB" id="Q23QF9"/>
<dbReference type="InterPro" id="IPR015374">
    <property type="entry name" value="ChAPs"/>
</dbReference>
<evidence type="ECO:0000256" key="1">
    <source>
        <dbReference type="ARBA" id="ARBA00022803"/>
    </source>
</evidence>
<feature type="repeat" description="TPR" evidence="3">
    <location>
        <begin position="478"/>
        <end position="511"/>
    </location>
</feature>
<dbReference type="SUPFAM" id="SSF56112">
    <property type="entry name" value="Protein kinase-like (PK-like)"/>
    <property type="match status" value="1"/>
</dbReference>
<feature type="repeat" description="TPR" evidence="3">
    <location>
        <begin position="376"/>
        <end position="409"/>
    </location>
</feature>
<reference evidence="6" key="1">
    <citation type="journal article" date="2006" name="PLoS Biol.">
        <title>Macronuclear genome sequence of the ciliate Tetrahymena thermophila, a model eukaryote.</title>
        <authorList>
            <person name="Eisen J.A."/>
            <person name="Coyne R.S."/>
            <person name="Wu M."/>
            <person name="Wu D."/>
            <person name="Thiagarajan M."/>
            <person name="Wortman J.R."/>
            <person name="Badger J.H."/>
            <person name="Ren Q."/>
            <person name="Amedeo P."/>
            <person name="Jones K.M."/>
            <person name="Tallon L.J."/>
            <person name="Delcher A.L."/>
            <person name="Salzberg S.L."/>
            <person name="Silva J.C."/>
            <person name="Haas B.J."/>
            <person name="Majoros W.H."/>
            <person name="Farzad M."/>
            <person name="Carlton J.M."/>
            <person name="Smith R.K. Jr."/>
            <person name="Garg J."/>
            <person name="Pearlman R.E."/>
            <person name="Karrer K.M."/>
            <person name="Sun L."/>
            <person name="Manning G."/>
            <person name="Elde N.C."/>
            <person name="Turkewitz A.P."/>
            <person name="Asai D.J."/>
            <person name="Wilkes D.E."/>
            <person name="Wang Y."/>
            <person name="Cai H."/>
            <person name="Collins K."/>
            <person name="Stewart B.A."/>
            <person name="Lee S.R."/>
            <person name="Wilamowska K."/>
            <person name="Weinberg Z."/>
            <person name="Ruzzo W.L."/>
            <person name="Wloga D."/>
            <person name="Gaertig J."/>
            <person name="Frankel J."/>
            <person name="Tsao C.-C."/>
            <person name="Gorovsky M.A."/>
            <person name="Keeling P.J."/>
            <person name="Waller R.F."/>
            <person name="Patron N.J."/>
            <person name="Cherry J.M."/>
            <person name="Stover N.A."/>
            <person name="Krieger C.J."/>
            <person name="del Toro C."/>
            <person name="Ryder H.F."/>
            <person name="Williamson S.C."/>
            <person name="Barbeau R.A."/>
            <person name="Hamilton E.P."/>
            <person name="Orias E."/>
        </authorList>
    </citation>
    <scope>NUCLEOTIDE SEQUENCE [LARGE SCALE GENOMIC DNA]</scope>
    <source>
        <strain evidence="6">SB210</strain>
    </source>
</reference>
<dbReference type="GeneID" id="7842309"/>
<dbReference type="Pfam" id="PF13181">
    <property type="entry name" value="TPR_8"/>
    <property type="match status" value="3"/>
</dbReference>
<dbReference type="GO" id="GO:0005524">
    <property type="term" value="F:ATP binding"/>
    <property type="evidence" value="ECO:0007669"/>
    <property type="project" value="InterPro"/>
</dbReference>
<dbReference type="SUPFAM" id="SSF48452">
    <property type="entry name" value="TPR-like"/>
    <property type="match status" value="2"/>
</dbReference>
<dbReference type="RefSeq" id="XP_001019174.1">
    <property type="nucleotide sequence ID" value="XM_001019174.3"/>
</dbReference>
<feature type="domain" description="Protein kinase" evidence="4">
    <location>
        <begin position="24"/>
        <end position="292"/>
    </location>
</feature>
<protein>
    <submittedName>
        <fullName evidence="5">Tetratricopeptide repeat protein</fullName>
    </submittedName>
</protein>
<dbReference type="Gene3D" id="1.10.510.10">
    <property type="entry name" value="Transferase(Phosphotransferase) domain 1"/>
    <property type="match status" value="1"/>
</dbReference>
<dbReference type="SMART" id="SM00028">
    <property type="entry name" value="TPR"/>
    <property type="match status" value="12"/>
</dbReference>
<dbReference type="PROSITE" id="PS50011">
    <property type="entry name" value="PROTEIN_KINASE_DOM"/>
    <property type="match status" value="1"/>
</dbReference>
<keyword evidence="1 3" id="KW-0802">TPR repeat</keyword>
<dbReference type="InterPro" id="IPR011990">
    <property type="entry name" value="TPR-like_helical_dom_sf"/>
</dbReference>
<dbReference type="OrthoDB" id="310721at2759"/>
<dbReference type="GO" id="GO:0008318">
    <property type="term" value="F:protein prenyltransferase activity"/>
    <property type="evidence" value="ECO:0007669"/>
    <property type="project" value="InterPro"/>
</dbReference>
<dbReference type="Pfam" id="PF13174">
    <property type="entry name" value="TPR_6"/>
    <property type="match status" value="1"/>
</dbReference>
<feature type="repeat" description="TPR" evidence="3">
    <location>
        <begin position="444"/>
        <end position="477"/>
    </location>
</feature>
<keyword evidence="6" id="KW-1185">Reference proteome</keyword>
<gene>
    <name evidence="5" type="ORF">TTHERM_00257190</name>
</gene>
<dbReference type="Pfam" id="PF00515">
    <property type="entry name" value="TPR_1"/>
    <property type="match status" value="1"/>
</dbReference>
<dbReference type="InterPro" id="IPR000719">
    <property type="entry name" value="Prot_kinase_dom"/>
</dbReference>
<feature type="repeat" description="TPR" evidence="3">
    <location>
        <begin position="716"/>
        <end position="749"/>
    </location>
</feature>
<proteinExistence type="inferred from homology"/>
<dbReference type="eggNOG" id="KOG0032">
    <property type="taxonomic scope" value="Eukaryota"/>
</dbReference>
<dbReference type="GO" id="GO:0034044">
    <property type="term" value="C:exomer complex"/>
    <property type="evidence" value="ECO:0007669"/>
    <property type="project" value="UniProtKB-ARBA"/>
</dbReference>
<dbReference type="InterPro" id="IPR019734">
    <property type="entry name" value="TPR_rpt"/>
</dbReference>
<sequence length="772" mass="89589">MENSNVSKKLERIIQLLKDKQHLTVVNPNAGSGAYGQVMTAKEENGEEVAIKIVSVFDEIDSIDEQKLKEIKSEAQFLQMCHHPNIVSYKGEFQLGSCYFIKMEKGEMSLQEFVDKKLNQGMSEKLFVKLALQMLSAIQYLHSKNYVLRDISLKNVLLDKDYNIKLCDFGLAKEINPQLATQAFLQSQVKGVLFYFPPEVLVMTNFNSEEKKSQKIYQNFDGDVWAFGVCMYLLGGASFLHVLQLTQGKETFQLSKLVSIEINQILLNTLQLDPKLRPSIDKIIQDFKNIQLNLEKGKDDEIGYYFNQTELFQQAQKEIDNHKYQEAQVTLERLVKINTHNDQYLALLGLTHLEQYQCEESRSISQKCLSINPKNEIALSCMGYYYYEKNDLKQAMCYLQKCLNLNPKNYRALTYKAFVLSNQQKLDEELLTLKEAISYNQNYPYSILQIGKCYFKKKMYEDAITSFKQVIKLLPTIFSPYYCLGIIYYERSEFDQSISYFNKALELNSSNQNCLYSLAKVYLETFNYSNAIEILNTLVRLFPSNDLYLATLALAYSEIKDEQKVMEFSQKSLQINPQNILALNCLAYYYFLKQQNQLAIQCLQSSIKVNPCNFRAYFYQAQILLSEGKHEDAILSAKYSMQQNSKFPNAQFLLGQVFEQIGKMDKAIKYFQEAIMIQAKYELPYIDLSQIYRKKGQYDDALFICKLALQNNIKSAKIYNELGKIYEKKQYLSQAINYFSECISLKPSEQIYQNNLKNCKELLSKSNSKIKI</sequence>
<comment type="similarity">
    <text evidence="2">Belongs to the APC3/CDC27 family.</text>
</comment>
<dbReference type="Proteomes" id="UP000009168">
    <property type="component" value="Unassembled WGS sequence"/>
</dbReference>
<dbReference type="PROSITE" id="PS50005">
    <property type="entry name" value="TPR"/>
    <property type="match status" value="6"/>
</dbReference>
<dbReference type="Pfam" id="PF09295">
    <property type="entry name" value="ChAPs"/>
    <property type="match status" value="1"/>
</dbReference>
<dbReference type="EMBL" id="GG662647">
    <property type="protein sequence ID" value="EAR98929.1"/>
    <property type="molecule type" value="Genomic_DNA"/>
</dbReference>
<feature type="repeat" description="TPR" evidence="3">
    <location>
        <begin position="512"/>
        <end position="545"/>
    </location>
</feature>
<dbReference type="Pfam" id="PF00069">
    <property type="entry name" value="Pkinase"/>
    <property type="match status" value="1"/>
</dbReference>
<dbReference type="InterPro" id="IPR011009">
    <property type="entry name" value="Kinase-like_dom_sf"/>
</dbReference>
<dbReference type="Gene3D" id="1.25.40.10">
    <property type="entry name" value="Tetratricopeptide repeat domain"/>
    <property type="match status" value="3"/>
</dbReference>
<dbReference type="PROSITE" id="PS51147">
    <property type="entry name" value="PFTA"/>
    <property type="match status" value="1"/>
</dbReference>
<dbReference type="GO" id="GO:0006893">
    <property type="term" value="P:Golgi to plasma membrane transport"/>
    <property type="evidence" value="ECO:0007669"/>
    <property type="project" value="UniProtKB-ARBA"/>
</dbReference>
<evidence type="ECO:0000256" key="2">
    <source>
        <dbReference type="ARBA" id="ARBA00038210"/>
    </source>
</evidence>
<accession>Q23QF9</accession>
<dbReference type="KEGG" id="tet:TTHERM_00257190"/>